<gene>
    <name evidence="1" type="ORF">I4X03_010860</name>
</gene>
<organism evidence="1 2">
    <name type="scientific">Massilia soli</name>
    <dbReference type="NCBI Taxonomy" id="2792854"/>
    <lineage>
        <taxon>Bacteria</taxon>
        <taxon>Pseudomonadati</taxon>
        <taxon>Pseudomonadota</taxon>
        <taxon>Betaproteobacteria</taxon>
        <taxon>Burkholderiales</taxon>
        <taxon>Oxalobacteraceae</taxon>
        <taxon>Telluria group</taxon>
        <taxon>Massilia</taxon>
    </lineage>
</organism>
<name>A0ABS7SNK2_9BURK</name>
<evidence type="ECO:0000313" key="1">
    <source>
        <dbReference type="EMBL" id="MBZ2207759.1"/>
    </source>
</evidence>
<accession>A0ABS7SNK2</accession>
<sequence>MLLLAPERFSLLVLELAQVLLPFQELLLASPLELLLVWLLALPAWRLLSLLAWLLA</sequence>
<dbReference type="EMBL" id="JAFBIL020000004">
    <property type="protein sequence ID" value="MBZ2207759.1"/>
    <property type="molecule type" value="Genomic_DNA"/>
</dbReference>
<evidence type="ECO:0000313" key="2">
    <source>
        <dbReference type="Proteomes" id="UP000809349"/>
    </source>
</evidence>
<proteinExistence type="predicted"/>
<protein>
    <submittedName>
        <fullName evidence="1">Uncharacterized protein</fullName>
    </submittedName>
</protein>
<comment type="caution">
    <text evidence="1">The sequence shown here is derived from an EMBL/GenBank/DDBJ whole genome shotgun (WGS) entry which is preliminary data.</text>
</comment>
<dbReference type="Proteomes" id="UP000809349">
    <property type="component" value="Unassembled WGS sequence"/>
</dbReference>
<keyword evidence="2" id="KW-1185">Reference proteome</keyword>
<dbReference type="RefSeq" id="WP_223468250.1">
    <property type="nucleotide sequence ID" value="NZ_JAFBIL020000004.1"/>
</dbReference>
<reference evidence="1 2" key="1">
    <citation type="submission" date="2021-08" db="EMBL/GenBank/DDBJ databases">
        <title>Massilia sp. R798.</title>
        <authorList>
            <person name="Baek J.H."/>
            <person name="Jung H.S."/>
            <person name="Kim K.R."/>
            <person name="Jeon C.O."/>
        </authorList>
    </citation>
    <scope>NUCLEOTIDE SEQUENCE [LARGE SCALE GENOMIC DNA]</scope>
    <source>
        <strain evidence="1 2">R798</strain>
    </source>
</reference>